<dbReference type="HAMAP" id="MF_01491">
    <property type="entry name" value="RNase_J_bact"/>
    <property type="match status" value="1"/>
</dbReference>
<evidence type="ECO:0000256" key="5">
    <source>
        <dbReference type="ARBA" id="ARBA00022801"/>
    </source>
</evidence>
<feature type="active site" description="Proton acceptor" evidence="10">
    <location>
        <position position="378"/>
    </location>
</feature>
<keyword evidence="3 12" id="KW-0479">Metal-binding</keyword>
<feature type="domain" description="Metallo-beta-lactamase" evidence="13">
    <location>
        <begin position="29"/>
        <end position="225"/>
    </location>
</feature>
<dbReference type="Gene3D" id="3.10.20.580">
    <property type="match status" value="1"/>
</dbReference>
<dbReference type="CDD" id="cd07714">
    <property type="entry name" value="RNaseJ_MBL-fold"/>
    <property type="match status" value="1"/>
</dbReference>
<dbReference type="GO" id="GO:0004534">
    <property type="term" value="F:5'-3' RNA exonuclease activity"/>
    <property type="evidence" value="ECO:0007669"/>
    <property type="project" value="UniProtKB-UniRule"/>
</dbReference>
<evidence type="ECO:0000256" key="11">
    <source>
        <dbReference type="PIRSR" id="PIRSR004803-2"/>
    </source>
</evidence>
<feature type="binding site" evidence="12">
    <location>
        <position position="84"/>
    </location>
    <ligand>
        <name>Zn(2+)</name>
        <dbReference type="ChEBI" id="CHEBI:29105"/>
        <label>1</label>
        <note>catalytic</note>
    </ligand>
</feature>
<evidence type="ECO:0000259" key="13">
    <source>
        <dbReference type="SMART" id="SM00849"/>
    </source>
</evidence>
<evidence type="ECO:0000313" key="14">
    <source>
        <dbReference type="EMBL" id="OGY60322.1"/>
    </source>
</evidence>
<dbReference type="GO" id="GO:0008270">
    <property type="term" value="F:zinc ion binding"/>
    <property type="evidence" value="ECO:0007669"/>
    <property type="project" value="InterPro"/>
</dbReference>
<comment type="caution">
    <text evidence="14">The sequence shown here is derived from an EMBL/GenBank/DDBJ whole genome shotgun (WGS) entry which is preliminary data.</text>
</comment>
<sequence length="565" mass="63214">MDPGHAHKKAPQNENATRLVPLGGLEEIGRNMSFVEHKDEIVIIDMGIQFPEEETPGIDFIIPNVDYLAPKKANIRGLVLTHAHFDHVGAIPYLIGRIGNPTVYTTKLTKALIEKRQEEFVNAPKLNIVVVDNGDKVKLGKHIELEFFGVDHTVPDTIGVVVKTPEANIVHFADFRLDYDEEGNAAKLDDFERIGKLGIHTFMIDSTNAEKEGHSVSERLVEENLEKLFVEADGRIILTTFSTMLTRIAEIIKICEKIGRKVFVSGRSMKDAIQISHTLGYMKFKKDSVLPIEEIGKYDDDKILVLTTGAQGQSNAGLMKIVTGEHKYVQIKPGDTMIFSSSVIPGNERSVQHLKDHLTRQGAIVFNSEMIDIHSSGHAPKADLQTVVKLIKPKFLMPVHGYYFMRSANGKNAVEIGLPKENVRLMDNGQVAELTKETFTIISETVPATYVMVDGLGVGDVGEVVIRDRRILAQEGMVVVITTIDRKTGRVLKNPDIISRGFIYLKESQELLNEVRKKVRLIIGKIPPGQLDGDYLKNLMRDQIGQYLYNKTFRRPMILPVIIEI</sequence>
<dbReference type="PIRSF" id="PIRSF004803">
    <property type="entry name" value="RnjA"/>
    <property type="match status" value="1"/>
</dbReference>
<evidence type="ECO:0000256" key="9">
    <source>
        <dbReference type="HAMAP-Rule" id="MF_01491"/>
    </source>
</evidence>
<dbReference type="Proteomes" id="UP000178744">
    <property type="component" value="Unassembled WGS sequence"/>
</dbReference>
<dbReference type="InterPro" id="IPR036866">
    <property type="entry name" value="RibonucZ/Hydroxyglut_hydro"/>
</dbReference>
<dbReference type="InterPro" id="IPR042173">
    <property type="entry name" value="RNase_J_2"/>
</dbReference>
<feature type="binding site" evidence="12">
    <location>
        <position position="57"/>
    </location>
    <ligand>
        <name>Ca(2+)</name>
        <dbReference type="ChEBI" id="CHEBI:29108"/>
    </ligand>
</feature>
<feature type="active site" description="Proton donor" evidence="10">
    <location>
        <position position="205"/>
    </location>
</feature>
<dbReference type="InterPro" id="IPR004613">
    <property type="entry name" value="RNase_J"/>
</dbReference>
<proteinExistence type="inferred from homology"/>
<keyword evidence="4 9" id="KW-0255">Endonuclease</keyword>
<evidence type="ECO:0000256" key="7">
    <source>
        <dbReference type="ARBA" id="ARBA00022839"/>
    </source>
</evidence>
<name>A0A1G1Z6R4_9BACT</name>
<comment type="subunit">
    <text evidence="9">Homodimer, may be a subunit of the RNA degradosome.</text>
</comment>
<dbReference type="InterPro" id="IPR030854">
    <property type="entry name" value="RNase_J_bac"/>
</dbReference>
<dbReference type="GO" id="GO:0006364">
    <property type="term" value="P:rRNA processing"/>
    <property type="evidence" value="ECO:0007669"/>
    <property type="project" value="UniProtKB-UniRule"/>
</dbReference>
<evidence type="ECO:0000256" key="12">
    <source>
        <dbReference type="PIRSR" id="PIRSR004803-3"/>
    </source>
</evidence>
<dbReference type="EMBL" id="MHIY01000003">
    <property type="protein sequence ID" value="OGY60322.1"/>
    <property type="molecule type" value="Genomic_DNA"/>
</dbReference>
<keyword evidence="12" id="KW-0106">Calcium</keyword>
<keyword evidence="6 12" id="KW-0862">Zinc</keyword>
<evidence type="ECO:0000256" key="1">
    <source>
        <dbReference type="ARBA" id="ARBA00022490"/>
    </source>
</evidence>
<feature type="binding site" evidence="12">
    <location>
        <position position="82"/>
    </location>
    <ligand>
        <name>Zn(2+)</name>
        <dbReference type="ChEBI" id="CHEBI:29105"/>
        <label>1</label>
        <note>catalytic</note>
    </ligand>
</feature>
<dbReference type="InterPro" id="IPR041636">
    <property type="entry name" value="RNase_J_C"/>
</dbReference>
<dbReference type="GO" id="GO:0004521">
    <property type="term" value="F:RNA endonuclease activity"/>
    <property type="evidence" value="ECO:0007669"/>
    <property type="project" value="UniProtKB-UniRule"/>
</dbReference>
<evidence type="ECO:0000256" key="8">
    <source>
        <dbReference type="ARBA" id="ARBA00022884"/>
    </source>
</evidence>
<dbReference type="Gene3D" id="3.60.15.10">
    <property type="entry name" value="Ribonuclease Z/Hydroxyacylglutathione hydrolase-like"/>
    <property type="match status" value="1"/>
</dbReference>
<feature type="binding site" evidence="12">
    <location>
        <position position="86"/>
    </location>
    <ligand>
        <name>Zn(2+)</name>
        <dbReference type="ChEBI" id="CHEBI:29105"/>
        <label>1</label>
        <note>catalytic</note>
    </ligand>
</feature>
<dbReference type="AlphaFoldDB" id="A0A1G1Z6R4"/>
<gene>
    <name evidence="9" type="primary">rnj</name>
    <name evidence="14" type="ORF">A3B23_00240</name>
</gene>
<comment type="cofactor">
    <cofactor evidence="12">
        <name>Ca(2+)</name>
        <dbReference type="ChEBI" id="CHEBI:29108"/>
    </cofactor>
    <text evidence="12">Binds 1 Ca(2+) cation per subunit. Seen in 1 crystal structure, it is not clear if it is physiologically important.</text>
</comment>
<comment type="function">
    <text evidence="9">An RNase that has 5'-3' exonuclease and possibly endonuclease activity. Involved in maturation of rRNA and in some organisms also mRNA maturation and/or decay.</text>
</comment>
<comment type="caution">
    <text evidence="9">Lacks conserved residue(s) required for the propagation of feature annotation.</text>
</comment>
<reference evidence="14 15" key="1">
    <citation type="journal article" date="2016" name="Nat. Commun.">
        <title>Thousands of microbial genomes shed light on interconnected biogeochemical processes in an aquifer system.</title>
        <authorList>
            <person name="Anantharaman K."/>
            <person name="Brown C.T."/>
            <person name="Hug L.A."/>
            <person name="Sharon I."/>
            <person name="Castelle C.J."/>
            <person name="Probst A.J."/>
            <person name="Thomas B.C."/>
            <person name="Singh A."/>
            <person name="Wilkins M.J."/>
            <person name="Karaoz U."/>
            <person name="Brodie E.L."/>
            <person name="Williams K.H."/>
            <person name="Hubbard S.S."/>
            <person name="Banfield J.F."/>
        </authorList>
    </citation>
    <scope>NUCLEOTIDE SEQUENCE [LARGE SCALE GENOMIC DNA]</scope>
</reference>
<organism evidence="14 15">
    <name type="scientific">Candidatus Colwellbacteria bacterium RIFCSPLOWO2_01_FULL_48_10</name>
    <dbReference type="NCBI Taxonomy" id="1797690"/>
    <lineage>
        <taxon>Bacteria</taxon>
        <taxon>Candidatus Colwelliibacteriota</taxon>
    </lineage>
</organism>
<dbReference type="PANTHER" id="PTHR43694">
    <property type="entry name" value="RIBONUCLEASE J"/>
    <property type="match status" value="1"/>
</dbReference>
<accession>A0A1G1Z6R4</accession>
<keyword evidence="5 9" id="KW-0378">Hydrolase</keyword>
<dbReference type="InterPro" id="IPR011108">
    <property type="entry name" value="RMMBL"/>
</dbReference>
<evidence type="ECO:0000256" key="10">
    <source>
        <dbReference type="PIRSR" id="PIRSR004803-1"/>
    </source>
</evidence>
<dbReference type="Pfam" id="PF17770">
    <property type="entry name" value="RNase_J_C"/>
    <property type="match status" value="1"/>
</dbReference>
<dbReference type="NCBIfam" id="TIGR00649">
    <property type="entry name" value="MG423"/>
    <property type="match status" value="1"/>
</dbReference>
<dbReference type="SMART" id="SM00849">
    <property type="entry name" value="Lactamase_B"/>
    <property type="match status" value="1"/>
</dbReference>
<dbReference type="Gene3D" id="3.40.50.10710">
    <property type="entry name" value="Metallo-hydrolase/oxidoreductase"/>
    <property type="match status" value="1"/>
</dbReference>
<evidence type="ECO:0000256" key="6">
    <source>
        <dbReference type="ARBA" id="ARBA00022833"/>
    </source>
</evidence>
<feature type="binding site" evidence="12">
    <location>
        <position position="174"/>
    </location>
    <ligand>
        <name>Zn(2+)</name>
        <dbReference type="ChEBI" id="CHEBI:29105"/>
        <label>1</label>
        <note>catalytic</note>
    </ligand>
</feature>
<evidence type="ECO:0000256" key="3">
    <source>
        <dbReference type="ARBA" id="ARBA00022723"/>
    </source>
</evidence>
<keyword evidence="9" id="KW-0698">rRNA processing</keyword>
<dbReference type="Pfam" id="PF07521">
    <property type="entry name" value="RMMBL"/>
    <property type="match status" value="1"/>
</dbReference>
<evidence type="ECO:0000256" key="2">
    <source>
        <dbReference type="ARBA" id="ARBA00022722"/>
    </source>
</evidence>
<keyword evidence="1 9" id="KW-0963">Cytoplasm</keyword>
<dbReference type="GO" id="GO:0005737">
    <property type="term" value="C:cytoplasm"/>
    <property type="evidence" value="ECO:0007669"/>
    <property type="project" value="UniProtKB-SubCell"/>
</dbReference>
<keyword evidence="2 9" id="KW-0540">Nuclease</keyword>
<feature type="binding site" evidence="12">
    <location>
        <position position="454"/>
    </location>
    <ligand>
        <name>Ca(2+)</name>
        <dbReference type="ChEBI" id="CHEBI:29108"/>
    </ligand>
</feature>
<evidence type="ECO:0000256" key="4">
    <source>
        <dbReference type="ARBA" id="ARBA00022759"/>
    </source>
</evidence>
<dbReference type="STRING" id="1797690.A3B23_00240"/>
<dbReference type="PANTHER" id="PTHR43694:SF1">
    <property type="entry name" value="RIBONUCLEASE J"/>
    <property type="match status" value="1"/>
</dbReference>
<dbReference type="Pfam" id="PF00753">
    <property type="entry name" value="Lactamase_B"/>
    <property type="match status" value="1"/>
</dbReference>
<feature type="binding site" evidence="12">
    <location>
        <position position="400"/>
    </location>
    <ligand>
        <name>Zn(2+)</name>
        <dbReference type="ChEBI" id="CHEBI:29105"/>
        <label>1</label>
        <note>catalytic</note>
    </ligand>
</feature>
<dbReference type="SUPFAM" id="SSF56281">
    <property type="entry name" value="Metallo-hydrolase/oxidoreductase"/>
    <property type="match status" value="1"/>
</dbReference>
<feature type="binding site" evidence="11">
    <location>
        <begin position="374"/>
        <end position="378"/>
    </location>
    <ligand>
        <name>substrate</name>
    </ligand>
</feature>
<dbReference type="EC" id="3.1.-.-" evidence="9"/>
<feature type="binding site" evidence="12">
    <location>
        <position position="152"/>
    </location>
    <ligand>
        <name>Zn(2+)</name>
        <dbReference type="ChEBI" id="CHEBI:29105"/>
        <label>1</label>
        <note>catalytic</note>
    </ligand>
</feature>
<evidence type="ECO:0000313" key="15">
    <source>
        <dbReference type="Proteomes" id="UP000178744"/>
    </source>
</evidence>
<comment type="subcellular location">
    <subcellularLocation>
        <location evidence="9">Cytoplasm</location>
    </subcellularLocation>
</comment>
<keyword evidence="8 9" id="KW-0694">RNA-binding</keyword>
<feature type="binding site" evidence="12">
    <location>
        <position position="59"/>
    </location>
    <ligand>
        <name>Ca(2+)</name>
        <dbReference type="ChEBI" id="CHEBI:29108"/>
    </ligand>
</feature>
<dbReference type="InterPro" id="IPR055132">
    <property type="entry name" value="RNase_J_b_CASP"/>
</dbReference>
<dbReference type="Pfam" id="PF22505">
    <property type="entry name" value="RNase_J_b_CASP"/>
    <property type="match status" value="1"/>
</dbReference>
<dbReference type="GO" id="GO:0003723">
    <property type="term" value="F:RNA binding"/>
    <property type="evidence" value="ECO:0007669"/>
    <property type="project" value="UniProtKB-UniRule"/>
</dbReference>
<keyword evidence="7 9" id="KW-0269">Exonuclease</keyword>
<protein>
    <recommendedName>
        <fullName evidence="9">Ribonuclease J</fullName>
        <shortName evidence="9">RNase J</shortName>
        <ecNumber evidence="9">3.1.-.-</ecNumber>
    </recommendedName>
</protein>
<comment type="similarity">
    <text evidence="9">Belongs to the metallo-beta-lactamase superfamily. RNA-metabolizing metallo-beta-lactamase-like family. Bacterial RNase J subfamily.</text>
</comment>
<comment type="cofactor">
    <cofactor evidence="12">
        <name>Zn(2+)</name>
        <dbReference type="ChEBI" id="CHEBI:29105"/>
    </cofactor>
    <text evidence="12">Binds 2 Zn(2+) ions per subunit. It is not clear if Zn(2+) or Mg(2+) is physiologically important.</text>
</comment>
<feature type="binding site" evidence="12">
    <location>
        <position position="87"/>
    </location>
    <ligand>
        <name>Zn(2+)</name>
        <dbReference type="ChEBI" id="CHEBI:29105"/>
        <label>1</label>
        <note>catalytic</note>
    </ligand>
</feature>
<dbReference type="InterPro" id="IPR001279">
    <property type="entry name" value="Metallo-B-lactamas"/>
</dbReference>